<name>A0A1J1I4J6_9DIPT</name>
<organism evidence="1 2">
    <name type="scientific">Clunio marinus</name>
    <dbReference type="NCBI Taxonomy" id="568069"/>
    <lineage>
        <taxon>Eukaryota</taxon>
        <taxon>Metazoa</taxon>
        <taxon>Ecdysozoa</taxon>
        <taxon>Arthropoda</taxon>
        <taxon>Hexapoda</taxon>
        <taxon>Insecta</taxon>
        <taxon>Pterygota</taxon>
        <taxon>Neoptera</taxon>
        <taxon>Endopterygota</taxon>
        <taxon>Diptera</taxon>
        <taxon>Nematocera</taxon>
        <taxon>Chironomoidea</taxon>
        <taxon>Chironomidae</taxon>
        <taxon>Clunio</taxon>
    </lineage>
</organism>
<protein>
    <submittedName>
        <fullName evidence="1">CLUMA_CG008182, isoform A</fullName>
    </submittedName>
</protein>
<proteinExistence type="predicted"/>
<evidence type="ECO:0000313" key="2">
    <source>
        <dbReference type="Proteomes" id="UP000183832"/>
    </source>
</evidence>
<dbReference type="EMBL" id="CVRI01000039">
    <property type="protein sequence ID" value="CRK94682.1"/>
    <property type="molecule type" value="Genomic_DNA"/>
</dbReference>
<keyword evidence="2" id="KW-1185">Reference proteome</keyword>
<reference evidence="1 2" key="1">
    <citation type="submission" date="2015-04" db="EMBL/GenBank/DDBJ databases">
        <authorList>
            <person name="Syromyatnikov M.Y."/>
            <person name="Popov V.N."/>
        </authorList>
    </citation>
    <scope>NUCLEOTIDE SEQUENCE [LARGE SCALE GENOMIC DNA]</scope>
</reference>
<dbReference type="AlphaFoldDB" id="A0A1J1I4J6"/>
<evidence type="ECO:0000313" key="1">
    <source>
        <dbReference type="EMBL" id="CRK94682.1"/>
    </source>
</evidence>
<accession>A0A1J1I4J6</accession>
<gene>
    <name evidence="1" type="ORF">CLUMA_CG008182</name>
</gene>
<sequence length="91" mass="10759">MQINIKVNEKQNTEILFEDIIYDLLLQWRMETPSEGWSTKHFKATKLQKQHKMSKNVASLTNKTAIVSRNILRRTFTHVDVDYETLFVCCV</sequence>
<dbReference type="Proteomes" id="UP000183832">
    <property type="component" value="Unassembled WGS sequence"/>
</dbReference>